<keyword evidence="3" id="KW-1185">Reference proteome</keyword>
<sequence>MAETPIRLSIFPLAGAILLPRAQLPLHIFEPRYQALVKDAMARDRRIGMIQPRSEGGEDGGRNPPLFDVGCIGKVSEVEAMEDGRFNLILEGLTRFRIVRELDATTSFRQVEAVTQEFGDEAVAEPLSIAMRGGLVDESKKFADLLGYAVDWDAVDTLDDETLVNMVSQVAPFDTVAKQALVEAPTIDDRSELLIQFMQFFRMHQQQGGDDHATLQ</sequence>
<reference evidence="2 3" key="1">
    <citation type="submission" date="2018-07" db="EMBL/GenBank/DDBJ databases">
        <title>Genomic Encyclopedia of Type Strains, Phase IV (KMG-IV): sequencing the most valuable type-strain genomes for metagenomic binning, comparative biology and taxonomic classification.</title>
        <authorList>
            <person name="Goeker M."/>
        </authorList>
    </citation>
    <scope>NUCLEOTIDE SEQUENCE [LARGE SCALE GENOMIC DNA]</scope>
    <source>
        <strain evidence="2 3">DSM 26725</strain>
    </source>
</reference>
<evidence type="ECO:0000313" key="2">
    <source>
        <dbReference type="EMBL" id="RED17066.1"/>
    </source>
</evidence>
<evidence type="ECO:0000259" key="1">
    <source>
        <dbReference type="PROSITE" id="PS51787"/>
    </source>
</evidence>
<dbReference type="InterPro" id="IPR015947">
    <property type="entry name" value="PUA-like_sf"/>
</dbReference>
<dbReference type="SUPFAM" id="SSF88697">
    <property type="entry name" value="PUA domain-like"/>
    <property type="match status" value="1"/>
</dbReference>
<gene>
    <name evidence="2" type="ORF">DFR46_2101</name>
</gene>
<accession>A0A3D9FJ02</accession>
<dbReference type="Gene3D" id="2.30.130.40">
    <property type="entry name" value="LON domain-like"/>
    <property type="match status" value="1"/>
</dbReference>
<dbReference type="PROSITE" id="PS51787">
    <property type="entry name" value="LON_N"/>
    <property type="match status" value="1"/>
</dbReference>
<protein>
    <recommendedName>
        <fullName evidence="1">Lon N-terminal domain-containing protein</fullName>
    </recommendedName>
</protein>
<feature type="domain" description="Lon N-terminal" evidence="1">
    <location>
        <begin position="8"/>
        <end position="202"/>
    </location>
</feature>
<dbReference type="Proteomes" id="UP000256310">
    <property type="component" value="Unassembled WGS sequence"/>
</dbReference>
<comment type="caution">
    <text evidence="2">The sequence shown here is derived from an EMBL/GenBank/DDBJ whole genome shotgun (WGS) entry which is preliminary data.</text>
</comment>
<proteinExistence type="predicted"/>
<dbReference type="EMBL" id="QRDP01000004">
    <property type="protein sequence ID" value="RED17066.1"/>
    <property type="molecule type" value="Genomic_DNA"/>
</dbReference>
<dbReference type="InterPro" id="IPR003111">
    <property type="entry name" value="Lon_prtase_N"/>
</dbReference>
<dbReference type="OrthoDB" id="9806457at2"/>
<dbReference type="AlphaFoldDB" id="A0A3D9FJ02"/>
<dbReference type="PANTHER" id="PTHR46732:SF8">
    <property type="entry name" value="ATP-DEPENDENT PROTEASE LA (LON) DOMAIN PROTEIN"/>
    <property type="match status" value="1"/>
</dbReference>
<dbReference type="SMART" id="SM00464">
    <property type="entry name" value="LON"/>
    <property type="match status" value="1"/>
</dbReference>
<dbReference type="PANTHER" id="PTHR46732">
    <property type="entry name" value="ATP-DEPENDENT PROTEASE LA (LON) DOMAIN PROTEIN"/>
    <property type="match status" value="1"/>
</dbReference>
<dbReference type="RefSeq" id="WP_116236387.1">
    <property type="nucleotide sequence ID" value="NZ_QRDP01000004.1"/>
</dbReference>
<name>A0A3D9FJ02_9SPHN</name>
<organism evidence="2 3">
    <name type="scientific">Parasphingopyxis lamellibrachiae</name>
    <dbReference type="NCBI Taxonomy" id="680125"/>
    <lineage>
        <taxon>Bacteria</taxon>
        <taxon>Pseudomonadati</taxon>
        <taxon>Pseudomonadota</taxon>
        <taxon>Alphaproteobacteria</taxon>
        <taxon>Sphingomonadales</taxon>
        <taxon>Sphingomonadaceae</taxon>
        <taxon>Parasphingopyxis</taxon>
    </lineage>
</organism>
<dbReference type="InterPro" id="IPR046336">
    <property type="entry name" value="Lon_prtase_N_sf"/>
</dbReference>
<evidence type="ECO:0000313" key="3">
    <source>
        <dbReference type="Proteomes" id="UP000256310"/>
    </source>
</evidence>
<dbReference type="Pfam" id="PF02190">
    <property type="entry name" value="LON_substr_bdg"/>
    <property type="match status" value="1"/>
</dbReference>